<dbReference type="FunFam" id="1.25.40.10:FF:000090">
    <property type="entry name" value="Pentatricopeptide repeat-containing protein, chloroplastic"/>
    <property type="match status" value="1"/>
</dbReference>
<dbReference type="PANTHER" id="PTHR47926">
    <property type="entry name" value="PENTATRICOPEPTIDE REPEAT-CONTAINING PROTEIN"/>
    <property type="match status" value="1"/>
</dbReference>
<evidence type="ECO:0000313" key="6">
    <source>
        <dbReference type="Proteomes" id="UP001179952"/>
    </source>
</evidence>
<protein>
    <submittedName>
        <fullName evidence="5">Pentatricopeptide repeat-containing protein</fullName>
    </submittedName>
</protein>
<dbReference type="FunFam" id="1.25.40.10:FF:000488">
    <property type="entry name" value="Pentatricopeptide repeat-containing protein, mitochondrial"/>
    <property type="match status" value="1"/>
</dbReference>
<dbReference type="InterPro" id="IPR046848">
    <property type="entry name" value="E_motif"/>
</dbReference>
<dbReference type="EMBL" id="JAUJYN010000007">
    <property type="protein sequence ID" value="KAK1267525.1"/>
    <property type="molecule type" value="Genomic_DNA"/>
</dbReference>
<sequence>MESVVGIHHNEFTFATVLTACVAPFGFDHGRQIHTQVVKNGFNTHKFVGSSLLDMYAKAGRIHEARKIFNSLPEQDVVSCTAIIAGYAQLGLDKEALEMFQKLFNQGLKSNSVTYASILTAISGLANLDYGRQVHCLVIRCELPYYVALQNSLIDMYSKCGALTYSRRVFNNMLQKNVISWNAMLVGYGKHGCGEDVIELFKTMLKSEISPNRVTYMAVLSGCSHGGLVKEGLDVFEMLIRDREVQPDIEHYGCVVDLLGRAGQVEKAFEFVKQMPFKPTAAVWGSLLNACRVHSNVPIGEFVARKLFEIEPENAGNYVNVSNIYANSKKWEDMCYVRELMKEKAVVKEPGQSWMKIDLLE</sequence>
<dbReference type="PROSITE" id="PS51375">
    <property type="entry name" value="PPR"/>
    <property type="match status" value="3"/>
</dbReference>
<keyword evidence="2" id="KW-0677">Repeat</keyword>
<proteinExistence type="inferred from homology"/>
<dbReference type="GO" id="GO:0009451">
    <property type="term" value="P:RNA modification"/>
    <property type="evidence" value="ECO:0007669"/>
    <property type="project" value="InterPro"/>
</dbReference>
<dbReference type="GO" id="GO:0003723">
    <property type="term" value="F:RNA binding"/>
    <property type="evidence" value="ECO:0007669"/>
    <property type="project" value="InterPro"/>
</dbReference>
<dbReference type="NCBIfam" id="TIGR00756">
    <property type="entry name" value="PPR"/>
    <property type="match status" value="5"/>
</dbReference>
<dbReference type="InterPro" id="IPR046960">
    <property type="entry name" value="PPR_At4g14850-like_plant"/>
</dbReference>
<feature type="repeat" description="PPR" evidence="4">
    <location>
        <begin position="212"/>
        <end position="247"/>
    </location>
</feature>
<dbReference type="Pfam" id="PF13041">
    <property type="entry name" value="PPR_2"/>
    <property type="match status" value="2"/>
</dbReference>
<dbReference type="InterPro" id="IPR002885">
    <property type="entry name" value="PPR_rpt"/>
</dbReference>
<reference evidence="5" key="1">
    <citation type="journal article" date="2023" name="Nat. Commun.">
        <title>Diploid and tetraploid genomes of Acorus and the evolution of monocots.</title>
        <authorList>
            <person name="Ma L."/>
            <person name="Liu K.W."/>
            <person name="Li Z."/>
            <person name="Hsiao Y.Y."/>
            <person name="Qi Y."/>
            <person name="Fu T."/>
            <person name="Tang G.D."/>
            <person name="Zhang D."/>
            <person name="Sun W.H."/>
            <person name="Liu D.K."/>
            <person name="Li Y."/>
            <person name="Chen G.Z."/>
            <person name="Liu X.D."/>
            <person name="Liao X.Y."/>
            <person name="Jiang Y.T."/>
            <person name="Yu X."/>
            <person name="Hao Y."/>
            <person name="Huang J."/>
            <person name="Zhao X.W."/>
            <person name="Ke S."/>
            <person name="Chen Y.Y."/>
            <person name="Wu W.L."/>
            <person name="Hsu J.L."/>
            <person name="Lin Y.F."/>
            <person name="Huang M.D."/>
            <person name="Li C.Y."/>
            <person name="Huang L."/>
            <person name="Wang Z.W."/>
            <person name="Zhao X."/>
            <person name="Zhong W.Y."/>
            <person name="Peng D.H."/>
            <person name="Ahmad S."/>
            <person name="Lan S."/>
            <person name="Zhang J.S."/>
            <person name="Tsai W.C."/>
            <person name="Van de Peer Y."/>
            <person name="Liu Z.J."/>
        </authorList>
    </citation>
    <scope>NUCLEOTIDE SEQUENCE</scope>
    <source>
        <strain evidence="5">SCP</strain>
    </source>
</reference>
<dbReference type="Pfam" id="PF20431">
    <property type="entry name" value="E_motif"/>
    <property type="match status" value="1"/>
</dbReference>
<dbReference type="Gene3D" id="1.25.40.10">
    <property type="entry name" value="Tetratricopeptide repeat domain"/>
    <property type="match status" value="2"/>
</dbReference>
<evidence type="ECO:0000256" key="3">
    <source>
        <dbReference type="ARBA" id="ARBA00022946"/>
    </source>
</evidence>
<dbReference type="PANTHER" id="PTHR47926:SF466">
    <property type="entry name" value="(WILD MALAYSIAN BANANA) HYPOTHETICAL PROTEIN"/>
    <property type="match status" value="1"/>
</dbReference>
<dbReference type="Pfam" id="PF01535">
    <property type="entry name" value="PPR"/>
    <property type="match status" value="2"/>
</dbReference>
<evidence type="ECO:0000256" key="2">
    <source>
        <dbReference type="ARBA" id="ARBA00022737"/>
    </source>
</evidence>
<evidence type="ECO:0000256" key="1">
    <source>
        <dbReference type="ARBA" id="ARBA00006643"/>
    </source>
</evidence>
<evidence type="ECO:0000256" key="4">
    <source>
        <dbReference type="PROSITE-ProRule" id="PRU00708"/>
    </source>
</evidence>
<comment type="similarity">
    <text evidence="1">Belongs to the PPR family. PCMP-H subfamily.</text>
</comment>
<feature type="repeat" description="PPR" evidence="4">
    <location>
        <begin position="76"/>
        <end position="110"/>
    </location>
</feature>
<name>A0AAV9ATB0_ACOGR</name>
<feature type="repeat" description="PPR" evidence="4">
    <location>
        <begin position="177"/>
        <end position="211"/>
    </location>
</feature>
<reference evidence="5" key="2">
    <citation type="submission" date="2023-06" db="EMBL/GenBank/DDBJ databases">
        <authorList>
            <person name="Ma L."/>
            <person name="Liu K.-W."/>
            <person name="Li Z."/>
            <person name="Hsiao Y.-Y."/>
            <person name="Qi Y."/>
            <person name="Fu T."/>
            <person name="Tang G."/>
            <person name="Zhang D."/>
            <person name="Sun W.-H."/>
            <person name="Liu D.-K."/>
            <person name="Li Y."/>
            <person name="Chen G.-Z."/>
            <person name="Liu X.-D."/>
            <person name="Liao X.-Y."/>
            <person name="Jiang Y.-T."/>
            <person name="Yu X."/>
            <person name="Hao Y."/>
            <person name="Huang J."/>
            <person name="Zhao X.-W."/>
            <person name="Ke S."/>
            <person name="Chen Y.-Y."/>
            <person name="Wu W.-L."/>
            <person name="Hsu J.-L."/>
            <person name="Lin Y.-F."/>
            <person name="Huang M.-D."/>
            <person name="Li C.-Y."/>
            <person name="Huang L."/>
            <person name="Wang Z.-W."/>
            <person name="Zhao X."/>
            <person name="Zhong W.-Y."/>
            <person name="Peng D.-H."/>
            <person name="Ahmad S."/>
            <person name="Lan S."/>
            <person name="Zhang J.-S."/>
            <person name="Tsai W.-C."/>
            <person name="Van De Peer Y."/>
            <person name="Liu Z.-J."/>
        </authorList>
    </citation>
    <scope>NUCLEOTIDE SEQUENCE</scope>
    <source>
        <strain evidence="5">SCP</strain>
        <tissue evidence="5">Leaves</tissue>
    </source>
</reference>
<keyword evidence="6" id="KW-1185">Reference proteome</keyword>
<keyword evidence="3" id="KW-0809">Transit peptide</keyword>
<dbReference type="Proteomes" id="UP001179952">
    <property type="component" value="Unassembled WGS sequence"/>
</dbReference>
<evidence type="ECO:0000313" key="5">
    <source>
        <dbReference type="EMBL" id="KAK1267525.1"/>
    </source>
</evidence>
<accession>A0AAV9ATB0</accession>
<organism evidence="5 6">
    <name type="scientific">Acorus gramineus</name>
    <name type="common">Dwarf sweet flag</name>
    <dbReference type="NCBI Taxonomy" id="55184"/>
    <lineage>
        <taxon>Eukaryota</taxon>
        <taxon>Viridiplantae</taxon>
        <taxon>Streptophyta</taxon>
        <taxon>Embryophyta</taxon>
        <taxon>Tracheophyta</taxon>
        <taxon>Spermatophyta</taxon>
        <taxon>Magnoliopsida</taxon>
        <taxon>Liliopsida</taxon>
        <taxon>Acoraceae</taxon>
        <taxon>Acorus</taxon>
    </lineage>
</organism>
<gene>
    <name evidence="5" type="ORF">QJS04_geneDACA016353</name>
</gene>
<dbReference type="InterPro" id="IPR011990">
    <property type="entry name" value="TPR-like_helical_dom_sf"/>
</dbReference>
<comment type="caution">
    <text evidence="5">The sequence shown here is derived from an EMBL/GenBank/DDBJ whole genome shotgun (WGS) entry which is preliminary data.</text>
</comment>
<dbReference type="AlphaFoldDB" id="A0AAV9ATB0"/>